<feature type="domain" description="Beta-lactamase-related" evidence="3">
    <location>
        <begin position="72"/>
        <end position="366"/>
    </location>
</feature>
<name>A0A1M6KYF3_9FLAO</name>
<dbReference type="RefSeq" id="WP_072785278.1">
    <property type="nucleotide sequence ID" value="NZ_FQZH01000005.1"/>
</dbReference>
<organism evidence="4 5">
    <name type="scientific">Flavobacterium haoranii</name>
    <dbReference type="NCBI Taxonomy" id="683124"/>
    <lineage>
        <taxon>Bacteria</taxon>
        <taxon>Pseudomonadati</taxon>
        <taxon>Bacteroidota</taxon>
        <taxon>Flavobacteriia</taxon>
        <taxon>Flavobacteriales</taxon>
        <taxon>Flavobacteriaceae</taxon>
        <taxon>Flavobacterium</taxon>
    </lineage>
</organism>
<dbReference type="AlphaFoldDB" id="A0A1M6KYF3"/>
<keyword evidence="2" id="KW-0472">Membrane</keyword>
<evidence type="ECO:0000256" key="2">
    <source>
        <dbReference type="ARBA" id="ARBA00023136"/>
    </source>
</evidence>
<dbReference type="SUPFAM" id="SSF56601">
    <property type="entry name" value="beta-lactamase/transpeptidase-like"/>
    <property type="match status" value="1"/>
</dbReference>
<gene>
    <name evidence="4" type="ORF">SAMN05444337_2332</name>
</gene>
<dbReference type="Proteomes" id="UP000184232">
    <property type="component" value="Unassembled WGS sequence"/>
</dbReference>
<dbReference type="EMBL" id="FQZH01000005">
    <property type="protein sequence ID" value="SHJ63968.1"/>
    <property type="molecule type" value="Genomic_DNA"/>
</dbReference>
<sequence>MNKLIYLLATIFFITSCKKESNQKKINIPNQKTEAPFHVNFSKIDKKKKKELKSKISKFYSEKINVDHFSGGFLVAKNGEIIFEDYEGFSNYKDKKKIDKNAPLHLASISKVLTASVILRMIDEGKLQLEDTFQKYFPEFPFEKITIQTLLNHRSGIPNYAYFTDKKEIWNKSEMLYNTDVLKIICDGKIDLEFRPDSKFSYCNTNYALLALLVEKISNMPFPEAMQKLLFEPLNMKSTYIFDYKKDKDTASLSYKSTWEKIPYDHLDAVYGDKNIYSTPRDLLKFDLATYSNKFFSDSLRAKIFKGYSYESKGVKNYGLGIRLREWENDVTMFYHNGWWHGSTTSYLTLKKDTVTIIGLSNKFTRKVYQTKQLSVLFGNYPFELEED</sequence>
<evidence type="ECO:0000313" key="4">
    <source>
        <dbReference type="EMBL" id="SHJ63968.1"/>
    </source>
</evidence>
<comment type="subcellular location">
    <subcellularLocation>
        <location evidence="1">Membrane</location>
    </subcellularLocation>
</comment>
<dbReference type="Pfam" id="PF00144">
    <property type="entry name" value="Beta-lactamase"/>
    <property type="match status" value="1"/>
</dbReference>
<protein>
    <submittedName>
        <fullName evidence="4">CubicO group peptidase, beta-lactamase class C family</fullName>
    </submittedName>
</protein>
<dbReference type="STRING" id="683124.SAMN05444337_2332"/>
<keyword evidence="5" id="KW-1185">Reference proteome</keyword>
<dbReference type="PANTHER" id="PTHR46825:SF11">
    <property type="entry name" value="PENICILLIN-BINDING PROTEIN 4"/>
    <property type="match status" value="1"/>
</dbReference>
<evidence type="ECO:0000259" key="3">
    <source>
        <dbReference type="Pfam" id="PF00144"/>
    </source>
</evidence>
<dbReference type="GO" id="GO:0016020">
    <property type="term" value="C:membrane"/>
    <property type="evidence" value="ECO:0007669"/>
    <property type="project" value="UniProtKB-SubCell"/>
</dbReference>
<dbReference type="PROSITE" id="PS51257">
    <property type="entry name" value="PROKAR_LIPOPROTEIN"/>
    <property type="match status" value="1"/>
</dbReference>
<dbReference type="InterPro" id="IPR050491">
    <property type="entry name" value="AmpC-like"/>
</dbReference>
<dbReference type="Gene3D" id="3.40.710.10">
    <property type="entry name" value="DD-peptidase/beta-lactamase superfamily"/>
    <property type="match status" value="1"/>
</dbReference>
<dbReference type="InterPro" id="IPR012338">
    <property type="entry name" value="Beta-lactam/transpept-like"/>
</dbReference>
<dbReference type="InterPro" id="IPR001466">
    <property type="entry name" value="Beta-lactam-related"/>
</dbReference>
<accession>A0A1M6KYF3</accession>
<reference evidence="4 5" key="1">
    <citation type="submission" date="2016-11" db="EMBL/GenBank/DDBJ databases">
        <authorList>
            <person name="Jaros S."/>
            <person name="Januszkiewicz K."/>
            <person name="Wedrychowicz H."/>
        </authorList>
    </citation>
    <scope>NUCLEOTIDE SEQUENCE [LARGE SCALE GENOMIC DNA]</scope>
    <source>
        <strain evidence="4 5">DSM 22807</strain>
    </source>
</reference>
<evidence type="ECO:0000313" key="5">
    <source>
        <dbReference type="Proteomes" id="UP000184232"/>
    </source>
</evidence>
<dbReference type="PANTHER" id="PTHR46825">
    <property type="entry name" value="D-ALANYL-D-ALANINE-CARBOXYPEPTIDASE/ENDOPEPTIDASE AMPH"/>
    <property type="match status" value="1"/>
</dbReference>
<evidence type="ECO:0000256" key="1">
    <source>
        <dbReference type="ARBA" id="ARBA00004370"/>
    </source>
</evidence>
<proteinExistence type="predicted"/>
<dbReference type="OrthoDB" id="9793489at2"/>